<name>A0A6C0HEY1_9ZZZZ</name>
<dbReference type="EMBL" id="MN739935">
    <property type="protein sequence ID" value="QHT78715.1"/>
    <property type="molecule type" value="Genomic_DNA"/>
</dbReference>
<evidence type="ECO:0000313" key="1">
    <source>
        <dbReference type="EMBL" id="QHT78715.1"/>
    </source>
</evidence>
<dbReference type="AlphaFoldDB" id="A0A6C0HEY1"/>
<protein>
    <submittedName>
        <fullName evidence="1">Uncharacterized protein</fullName>
    </submittedName>
</protein>
<organism evidence="1">
    <name type="scientific">viral metagenome</name>
    <dbReference type="NCBI Taxonomy" id="1070528"/>
    <lineage>
        <taxon>unclassified sequences</taxon>
        <taxon>metagenomes</taxon>
        <taxon>organismal metagenomes</taxon>
    </lineage>
</organism>
<accession>A0A6C0HEY1</accession>
<proteinExistence type="predicted"/>
<sequence length="97" mass="11152">MSDYCSYGDFCNTDLQIKKNSSETHHRHHINCTKCNKMLEPNYKNAVLYDCDCLCARDVKYSCPCGNTFTKNFDCIAPGIDDDEYEVEYASRPTKSN</sequence>
<reference evidence="1" key="1">
    <citation type="journal article" date="2020" name="Nature">
        <title>Giant virus diversity and host interactions through global metagenomics.</title>
        <authorList>
            <person name="Schulz F."/>
            <person name="Roux S."/>
            <person name="Paez-Espino D."/>
            <person name="Jungbluth S."/>
            <person name="Walsh D.A."/>
            <person name="Denef V.J."/>
            <person name="McMahon K.D."/>
            <person name="Konstantinidis K.T."/>
            <person name="Eloe-Fadrosh E.A."/>
            <person name="Kyrpides N.C."/>
            <person name="Woyke T."/>
        </authorList>
    </citation>
    <scope>NUCLEOTIDE SEQUENCE</scope>
    <source>
        <strain evidence="1">GVMAG-M-3300023179-92</strain>
    </source>
</reference>